<dbReference type="CDD" id="cd06222">
    <property type="entry name" value="RNase_H_like"/>
    <property type="match status" value="1"/>
</dbReference>
<dbReference type="InParanoid" id="B9S1G7"/>
<gene>
    <name evidence="1" type="ORF">RCOM_0864960</name>
</gene>
<dbReference type="PANTHER" id="PTHR47723:SF13">
    <property type="entry name" value="PUTATIVE-RELATED"/>
    <property type="match status" value="1"/>
</dbReference>
<dbReference type="EMBL" id="EQ973844">
    <property type="protein sequence ID" value="EEF42436.1"/>
    <property type="molecule type" value="Genomic_DNA"/>
</dbReference>
<proteinExistence type="predicted"/>
<evidence type="ECO:0000313" key="1">
    <source>
        <dbReference type="EMBL" id="EEF42436.1"/>
    </source>
</evidence>
<sequence length="112" mass="12511">MESFPANWVALNTDGCCKSNGRYAGGGGLARDSNGKWVNRFTYSIGSRSTVEAELWVCLGKYELNMYFRERNKAADFLANEALRFEHGIRVLSSPPLESWICWSCLASETSS</sequence>
<dbReference type="InterPro" id="IPR044730">
    <property type="entry name" value="RNase_H-like_dom_plant"/>
</dbReference>
<dbReference type="InterPro" id="IPR036397">
    <property type="entry name" value="RNaseH_sf"/>
</dbReference>
<organism evidence="1 2">
    <name type="scientific">Ricinus communis</name>
    <name type="common">Castor bean</name>
    <dbReference type="NCBI Taxonomy" id="3988"/>
    <lineage>
        <taxon>Eukaryota</taxon>
        <taxon>Viridiplantae</taxon>
        <taxon>Streptophyta</taxon>
        <taxon>Embryophyta</taxon>
        <taxon>Tracheophyta</taxon>
        <taxon>Spermatophyta</taxon>
        <taxon>Magnoliopsida</taxon>
        <taxon>eudicotyledons</taxon>
        <taxon>Gunneridae</taxon>
        <taxon>Pentapetalae</taxon>
        <taxon>rosids</taxon>
        <taxon>fabids</taxon>
        <taxon>Malpighiales</taxon>
        <taxon>Euphorbiaceae</taxon>
        <taxon>Acalyphoideae</taxon>
        <taxon>Acalypheae</taxon>
        <taxon>Ricinus</taxon>
    </lineage>
</organism>
<keyword evidence="2" id="KW-1185">Reference proteome</keyword>
<dbReference type="SUPFAM" id="SSF53098">
    <property type="entry name" value="Ribonuclease H-like"/>
    <property type="match status" value="1"/>
</dbReference>
<dbReference type="InterPro" id="IPR012337">
    <property type="entry name" value="RNaseH-like_sf"/>
</dbReference>
<accession>B9S1G7</accession>
<dbReference type="Gene3D" id="3.30.420.10">
    <property type="entry name" value="Ribonuclease H-like superfamily/Ribonuclease H"/>
    <property type="match status" value="1"/>
</dbReference>
<dbReference type="GO" id="GO:0003676">
    <property type="term" value="F:nucleic acid binding"/>
    <property type="evidence" value="ECO:0007669"/>
    <property type="project" value="InterPro"/>
</dbReference>
<dbReference type="PANTHER" id="PTHR47723">
    <property type="entry name" value="OS05G0353850 PROTEIN"/>
    <property type="match status" value="1"/>
</dbReference>
<dbReference type="InterPro" id="IPR053151">
    <property type="entry name" value="RNase_H-like"/>
</dbReference>
<name>B9S1G7_RICCO</name>
<dbReference type="AlphaFoldDB" id="B9S1G7"/>
<dbReference type="Proteomes" id="UP000008311">
    <property type="component" value="Unassembled WGS sequence"/>
</dbReference>
<protein>
    <submittedName>
        <fullName evidence="1">Uncharacterized protein</fullName>
    </submittedName>
</protein>
<reference evidence="2" key="1">
    <citation type="journal article" date="2010" name="Nat. Biotechnol.">
        <title>Draft genome sequence of the oilseed species Ricinus communis.</title>
        <authorList>
            <person name="Chan A.P."/>
            <person name="Crabtree J."/>
            <person name="Zhao Q."/>
            <person name="Lorenzi H."/>
            <person name="Orvis J."/>
            <person name="Puiu D."/>
            <person name="Melake-Berhan A."/>
            <person name="Jones K.M."/>
            <person name="Redman J."/>
            <person name="Chen G."/>
            <person name="Cahoon E.B."/>
            <person name="Gedil M."/>
            <person name="Stanke M."/>
            <person name="Haas B.J."/>
            <person name="Wortman J.R."/>
            <person name="Fraser-Liggett C.M."/>
            <person name="Ravel J."/>
            <person name="Rabinowicz P.D."/>
        </authorList>
    </citation>
    <scope>NUCLEOTIDE SEQUENCE [LARGE SCALE GENOMIC DNA]</scope>
    <source>
        <strain evidence="2">cv. Hale</strain>
    </source>
</reference>
<evidence type="ECO:0000313" key="2">
    <source>
        <dbReference type="Proteomes" id="UP000008311"/>
    </source>
</evidence>